<dbReference type="EMBL" id="JAHESF010000006">
    <property type="protein sequence ID" value="MBT1696754.1"/>
    <property type="molecule type" value="Genomic_DNA"/>
</dbReference>
<accession>A0AAP2DJP4</accession>
<feature type="chain" id="PRO_5043041027" evidence="1">
    <location>
        <begin position="23"/>
        <end position="169"/>
    </location>
</feature>
<dbReference type="RefSeq" id="WP_254162167.1">
    <property type="nucleotide sequence ID" value="NZ_JAHESF010000006.1"/>
</dbReference>
<keyword evidence="1" id="KW-0732">Signal</keyword>
<reference evidence="2 3" key="1">
    <citation type="submission" date="2021-05" db="EMBL/GenBank/DDBJ databases">
        <title>A Polyphasic approach of four new species of the genus Ohtaekwangia: Ohtaekwangia histidinii sp. nov., Ohtaekwangia cretensis sp. nov., Ohtaekwangia indiensis sp. nov., Ohtaekwangia reichenbachii sp. nov. from diverse environment.</title>
        <authorList>
            <person name="Octaviana S."/>
        </authorList>
    </citation>
    <scope>NUCLEOTIDE SEQUENCE [LARGE SCALE GENOMIC DNA]</scope>
    <source>
        <strain evidence="2 3">PWU4</strain>
    </source>
</reference>
<keyword evidence="3" id="KW-1185">Reference proteome</keyword>
<evidence type="ECO:0000313" key="3">
    <source>
        <dbReference type="Proteomes" id="UP001319200"/>
    </source>
</evidence>
<comment type="caution">
    <text evidence="2">The sequence shown here is derived from an EMBL/GenBank/DDBJ whole genome shotgun (WGS) entry which is preliminary data.</text>
</comment>
<organism evidence="2 3">
    <name type="scientific">Chryseosolibacter histidini</name>
    <dbReference type="NCBI Taxonomy" id="2782349"/>
    <lineage>
        <taxon>Bacteria</taxon>
        <taxon>Pseudomonadati</taxon>
        <taxon>Bacteroidota</taxon>
        <taxon>Cytophagia</taxon>
        <taxon>Cytophagales</taxon>
        <taxon>Chryseotaleaceae</taxon>
        <taxon>Chryseosolibacter</taxon>
    </lineage>
</organism>
<evidence type="ECO:0000256" key="1">
    <source>
        <dbReference type="SAM" id="SignalP"/>
    </source>
</evidence>
<proteinExistence type="predicted"/>
<dbReference type="InterPro" id="IPR025293">
    <property type="entry name" value="YfiR/HmsC-like"/>
</dbReference>
<protein>
    <submittedName>
        <fullName evidence="2">DUF4154 domain-containing protein</fullName>
    </submittedName>
</protein>
<feature type="signal peptide" evidence="1">
    <location>
        <begin position="1"/>
        <end position="22"/>
    </location>
</feature>
<dbReference type="AlphaFoldDB" id="A0AAP2DJP4"/>
<name>A0AAP2DJP4_9BACT</name>
<evidence type="ECO:0000313" key="2">
    <source>
        <dbReference type="EMBL" id="MBT1696754.1"/>
    </source>
</evidence>
<dbReference type="Pfam" id="PF13689">
    <property type="entry name" value="DUF4154"/>
    <property type="match status" value="1"/>
</dbReference>
<gene>
    <name evidence="2" type="ORF">KK083_07705</name>
</gene>
<sequence length="169" mass="18629">MVRKKNALLILFFVSLSGYVHAQTSSYEELQAAYIFNFAKYIRWPEETPEFVIGVYGKPEIIELFKNTLAGKRVGGRDILVRAVEGAEDVTGCSIIYIASSASKMLKTLVSVTARKSILIVTAEDMISSGAMISFVVEDDKLKFKIKRKTLSETGLVASDGLLKLAILL</sequence>
<dbReference type="Proteomes" id="UP001319200">
    <property type="component" value="Unassembled WGS sequence"/>
</dbReference>